<dbReference type="Pfam" id="PF00657">
    <property type="entry name" value="Lipase_GDSL"/>
    <property type="match status" value="1"/>
</dbReference>
<dbReference type="InterPro" id="IPR040794">
    <property type="entry name" value="CE2_N"/>
</dbReference>
<dbReference type="PROSITE" id="PS51257">
    <property type="entry name" value="PROKAR_LIPOPROTEIN"/>
    <property type="match status" value="1"/>
</dbReference>
<feature type="domain" description="Carbohydrate esterase 2 N-terminal" evidence="1">
    <location>
        <begin position="38"/>
        <end position="141"/>
    </location>
</feature>
<dbReference type="GO" id="GO:0052689">
    <property type="term" value="F:carboxylic ester hydrolase activity"/>
    <property type="evidence" value="ECO:0007669"/>
    <property type="project" value="InterPro"/>
</dbReference>
<name>A0A1D8PAU3_9FLAO</name>
<gene>
    <name evidence="2" type="ORF">LPB138_13860</name>
</gene>
<proteinExistence type="predicted"/>
<protein>
    <recommendedName>
        <fullName evidence="1">Carbohydrate esterase 2 N-terminal domain-containing protein</fullName>
    </recommendedName>
</protein>
<dbReference type="Gene3D" id="2.60.120.260">
    <property type="entry name" value="Galactose-binding domain-like"/>
    <property type="match status" value="1"/>
</dbReference>
<dbReference type="EMBL" id="CP017478">
    <property type="protein sequence ID" value="AOW21699.1"/>
    <property type="molecule type" value="Genomic_DNA"/>
</dbReference>
<evidence type="ECO:0000313" key="2">
    <source>
        <dbReference type="EMBL" id="AOW21699.1"/>
    </source>
</evidence>
<dbReference type="InterPro" id="IPR036514">
    <property type="entry name" value="SGNH_hydro_sf"/>
</dbReference>
<dbReference type="SUPFAM" id="SSF52266">
    <property type="entry name" value="SGNH hydrolase"/>
    <property type="match status" value="1"/>
</dbReference>
<dbReference type="AlphaFoldDB" id="A0A1D8PAU3"/>
<dbReference type="PANTHER" id="PTHR37834:SF2">
    <property type="entry name" value="ESTERASE, SGNH HYDROLASE-TYPE"/>
    <property type="match status" value="1"/>
</dbReference>
<sequence>MNTILKLTSTLLLLILITSCKENSTVEKIDVANENLTYKGRVEKLENSVILIGSASSITTKIIGNTCEVYLKNNANQNNYVSIEVDGKYLKKLFVEKDTLKAYKIELNPTKTEQTVSIYKATEASTGDIVFGGFNAESVKKVKNTSIVKIEFIGDSITCAAASDTSIPCGGDSQYYDQSNAYFSYATILGRELNADVLLSSVSGIGIYRNWNSVKGEEPIMPEVYENLYLNKNTSKPYNFKSFTPDIVSICLGTNDFSNGDGVKERLPFDQNAYVEAYIDFLKVIISKYPQAKIALLDSPMVTGENNVIFNKCLNRIKEYFKTENPEKSISIFKFDNVVPTGCGFHPEIKEHKEMARMLMPFFKNL</sequence>
<dbReference type="Pfam" id="PF17996">
    <property type="entry name" value="CE2_N"/>
    <property type="match status" value="1"/>
</dbReference>
<dbReference type="KEGG" id="lul:LPB138_13860"/>
<dbReference type="Gene3D" id="3.40.50.1110">
    <property type="entry name" value="SGNH hydrolase"/>
    <property type="match status" value="1"/>
</dbReference>
<evidence type="ECO:0000313" key="3">
    <source>
        <dbReference type="Proteomes" id="UP000176050"/>
    </source>
</evidence>
<dbReference type="PANTHER" id="PTHR37834">
    <property type="entry name" value="GDSL-LIKE LIPASE/ACYLHYDROLASE DOMAIN PROTEIN (AFU_ORTHOLOGUE AFUA_2G00620)"/>
    <property type="match status" value="1"/>
</dbReference>
<keyword evidence="3" id="KW-1185">Reference proteome</keyword>
<evidence type="ECO:0000259" key="1">
    <source>
        <dbReference type="Pfam" id="PF17996"/>
    </source>
</evidence>
<dbReference type="InterPro" id="IPR052762">
    <property type="entry name" value="PCW_deacetylase/CE"/>
</dbReference>
<dbReference type="InterPro" id="IPR037461">
    <property type="entry name" value="CtCE2-like_dom"/>
</dbReference>
<dbReference type="CDD" id="cd01831">
    <property type="entry name" value="Endoglucanase_E_like"/>
    <property type="match status" value="1"/>
</dbReference>
<dbReference type="STRING" id="1850246.LPB138_13860"/>
<organism evidence="2 3">
    <name type="scientific">Urechidicola croceus</name>
    <dbReference type="NCBI Taxonomy" id="1850246"/>
    <lineage>
        <taxon>Bacteria</taxon>
        <taxon>Pseudomonadati</taxon>
        <taxon>Bacteroidota</taxon>
        <taxon>Flavobacteriia</taxon>
        <taxon>Flavobacteriales</taxon>
        <taxon>Flavobacteriaceae</taxon>
        <taxon>Urechidicola</taxon>
    </lineage>
</organism>
<dbReference type="Proteomes" id="UP000176050">
    <property type="component" value="Chromosome"/>
</dbReference>
<dbReference type="RefSeq" id="WP_070237859.1">
    <property type="nucleotide sequence ID" value="NZ_CP017478.1"/>
</dbReference>
<dbReference type="InterPro" id="IPR001087">
    <property type="entry name" value="GDSL"/>
</dbReference>
<reference evidence="2 3" key="1">
    <citation type="submission" date="2016-10" db="EMBL/GenBank/DDBJ databases">
        <title>Lutibacter sp. LPB0138, isolated from marine gastropod.</title>
        <authorList>
            <person name="Kim E."/>
            <person name="Yi H."/>
        </authorList>
    </citation>
    <scope>NUCLEOTIDE SEQUENCE [LARGE SCALE GENOMIC DNA]</scope>
    <source>
        <strain evidence="2 3">LPB0138</strain>
    </source>
</reference>
<dbReference type="OrthoDB" id="9801375at2"/>
<accession>A0A1D8PAU3</accession>